<dbReference type="Proteomes" id="UP000653305">
    <property type="component" value="Unassembled WGS sequence"/>
</dbReference>
<dbReference type="AlphaFoldDB" id="A0A830AZP2"/>
<organism evidence="2 3">
    <name type="scientific">Phtheirospermum japonicum</name>
    <dbReference type="NCBI Taxonomy" id="374723"/>
    <lineage>
        <taxon>Eukaryota</taxon>
        <taxon>Viridiplantae</taxon>
        <taxon>Streptophyta</taxon>
        <taxon>Embryophyta</taxon>
        <taxon>Tracheophyta</taxon>
        <taxon>Spermatophyta</taxon>
        <taxon>Magnoliopsida</taxon>
        <taxon>eudicotyledons</taxon>
        <taxon>Gunneridae</taxon>
        <taxon>Pentapetalae</taxon>
        <taxon>asterids</taxon>
        <taxon>lamiids</taxon>
        <taxon>Lamiales</taxon>
        <taxon>Orobanchaceae</taxon>
        <taxon>Orobanchaceae incertae sedis</taxon>
        <taxon>Phtheirospermum</taxon>
    </lineage>
</organism>
<gene>
    <name evidence="2" type="ORF">PHJA_000195400</name>
</gene>
<feature type="region of interest" description="Disordered" evidence="1">
    <location>
        <begin position="1"/>
        <end position="101"/>
    </location>
</feature>
<accession>A0A830AZP2</accession>
<proteinExistence type="predicted"/>
<name>A0A830AZP2_9LAMI</name>
<evidence type="ECO:0000256" key="1">
    <source>
        <dbReference type="SAM" id="MobiDB-lite"/>
    </source>
</evidence>
<comment type="caution">
    <text evidence="2">The sequence shown here is derived from an EMBL/GenBank/DDBJ whole genome shotgun (WGS) entry which is preliminary data.</text>
</comment>
<evidence type="ECO:0000313" key="2">
    <source>
        <dbReference type="EMBL" id="GFP80520.1"/>
    </source>
</evidence>
<protein>
    <submittedName>
        <fullName evidence="2">Pathogenesis-related genes transcriptional activator pti6</fullName>
    </submittedName>
</protein>
<dbReference type="EMBL" id="BMAC01000020">
    <property type="protein sequence ID" value="GFP80520.1"/>
    <property type="molecule type" value="Genomic_DNA"/>
</dbReference>
<evidence type="ECO:0000313" key="3">
    <source>
        <dbReference type="Proteomes" id="UP000653305"/>
    </source>
</evidence>
<keyword evidence="3" id="KW-1185">Reference proteome</keyword>
<reference evidence="2" key="1">
    <citation type="submission" date="2020-07" db="EMBL/GenBank/DDBJ databases">
        <title>Ethylene signaling mediates host invasion by parasitic plants.</title>
        <authorList>
            <person name="Yoshida S."/>
        </authorList>
    </citation>
    <scope>NUCLEOTIDE SEQUENCE</scope>
    <source>
        <strain evidence="2">Okayama</strain>
    </source>
</reference>
<sequence length="101" mass="10670">MTSRAGRSSEACDDGRGGGGRPRSATRPAGSGSGSAPTTLPRKRPKFTTEPPSGSKAPVQLRTFRPPETPKLRSLLRSWTAFPPQTTPPPCRRRPSSGGKS</sequence>